<dbReference type="Pfam" id="PF01612">
    <property type="entry name" value="DNA_pol_A_exo1"/>
    <property type="match status" value="1"/>
</dbReference>
<protein>
    <submittedName>
        <fullName evidence="2">Ribonuclease D</fullName>
    </submittedName>
</protein>
<keyword evidence="3" id="KW-1185">Reference proteome</keyword>
<feature type="domain" description="3'-5' exonuclease" evidence="1">
    <location>
        <begin position="1"/>
        <end position="169"/>
    </location>
</feature>
<dbReference type="PANTHER" id="PTHR47649">
    <property type="entry name" value="RIBONUCLEASE D"/>
    <property type="match status" value="1"/>
</dbReference>
<name>A0ABU5L8Y3_9RICK</name>
<dbReference type="InterPro" id="IPR012337">
    <property type="entry name" value="RNaseH-like_sf"/>
</dbReference>
<comment type="caution">
    <text evidence="2">The sequence shown here is derived from an EMBL/GenBank/DDBJ whole genome shotgun (WGS) entry which is preliminary data.</text>
</comment>
<dbReference type="EMBL" id="JARGYT010000068">
    <property type="protein sequence ID" value="MDZ5762588.1"/>
    <property type="molecule type" value="Genomic_DNA"/>
</dbReference>
<dbReference type="SUPFAM" id="SSF53098">
    <property type="entry name" value="Ribonuclease H-like"/>
    <property type="match status" value="1"/>
</dbReference>
<sequence>MRLSYHTYDIPKNIEIKGSIAIDTEAMGLNYTRDRLCVVQLCDANGNVHIVHFPDPKYDSPVLKSLLEDESRLKIFHFARFDVGIIYKYLNTETKNIYCTKIASRLSRTYTDSHSLRELCQVLLGVRISKQQQTSDWGSDILTSEQIDYAANDVLHLHNIKGELDKLLKREGRSIIAKKCFEAVVTRAILDVMGWDSVDIFAH</sequence>
<dbReference type="Proteomes" id="UP001293791">
    <property type="component" value="Unassembled WGS sequence"/>
</dbReference>
<dbReference type="InterPro" id="IPR036397">
    <property type="entry name" value="RNaseH_sf"/>
</dbReference>
<evidence type="ECO:0000259" key="1">
    <source>
        <dbReference type="SMART" id="SM00474"/>
    </source>
</evidence>
<proteinExistence type="predicted"/>
<accession>A0ABU5L8Y3</accession>
<dbReference type="SMART" id="SM00474">
    <property type="entry name" value="35EXOc"/>
    <property type="match status" value="1"/>
</dbReference>
<dbReference type="PANTHER" id="PTHR47649:SF1">
    <property type="entry name" value="RIBONUCLEASE D"/>
    <property type="match status" value="1"/>
</dbReference>
<evidence type="ECO:0000313" key="3">
    <source>
        <dbReference type="Proteomes" id="UP001293791"/>
    </source>
</evidence>
<organism evidence="2 3">
    <name type="scientific">Candidatus Cyrtobacter comes</name>
    <dbReference type="NCBI Taxonomy" id="675776"/>
    <lineage>
        <taxon>Bacteria</taxon>
        <taxon>Pseudomonadati</taxon>
        <taxon>Pseudomonadota</taxon>
        <taxon>Alphaproteobacteria</taxon>
        <taxon>Rickettsiales</taxon>
        <taxon>Candidatus Midichloriaceae</taxon>
        <taxon>Candidatus Cyrtobacter</taxon>
    </lineage>
</organism>
<gene>
    <name evidence="2" type="ORF">Cyrtocomes_00978</name>
</gene>
<reference evidence="2 3" key="1">
    <citation type="submission" date="2023-02" db="EMBL/GenBank/DDBJ databases">
        <title>Host association and intracellularity evolved multiple times independently in the Rickettsiales.</title>
        <authorList>
            <person name="Castelli M."/>
            <person name="Nardi T."/>
            <person name="Gammuto L."/>
            <person name="Bellinzona G."/>
            <person name="Sabaneyeva E."/>
            <person name="Potekhin A."/>
            <person name="Serra V."/>
            <person name="Petroni G."/>
            <person name="Sassera D."/>
        </authorList>
    </citation>
    <scope>NUCLEOTIDE SEQUENCE [LARGE SCALE GENOMIC DNA]</scope>
    <source>
        <strain evidence="2 3">BOD18</strain>
    </source>
</reference>
<dbReference type="CDD" id="cd06142">
    <property type="entry name" value="RNaseD_exo"/>
    <property type="match status" value="1"/>
</dbReference>
<dbReference type="Gene3D" id="3.30.420.10">
    <property type="entry name" value="Ribonuclease H-like superfamily/Ribonuclease H"/>
    <property type="match status" value="1"/>
</dbReference>
<dbReference type="InterPro" id="IPR002562">
    <property type="entry name" value="3'-5'_exonuclease_dom"/>
</dbReference>
<dbReference type="InterPro" id="IPR051086">
    <property type="entry name" value="RNase_D-like"/>
</dbReference>
<dbReference type="RefSeq" id="WP_322498045.1">
    <property type="nucleotide sequence ID" value="NZ_JARGYT010000068.1"/>
</dbReference>
<evidence type="ECO:0000313" key="2">
    <source>
        <dbReference type="EMBL" id="MDZ5762588.1"/>
    </source>
</evidence>